<dbReference type="Gene3D" id="3.10.300.10">
    <property type="entry name" value="Methylpurine-DNA glycosylase (MPG)"/>
    <property type="match status" value="1"/>
</dbReference>
<dbReference type="CDD" id="cd00540">
    <property type="entry name" value="AAG"/>
    <property type="match status" value="1"/>
</dbReference>
<dbReference type="SUPFAM" id="SSF50486">
    <property type="entry name" value="FMT C-terminal domain-like"/>
    <property type="match status" value="1"/>
</dbReference>
<evidence type="ECO:0000256" key="1">
    <source>
        <dbReference type="ARBA" id="ARBA00009232"/>
    </source>
</evidence>
<keyword evidence="3 5" id="KW-0378">Hydrolase</keyword>
<dbReference type="EMBL" id="PCGR01000004">
    <property type="protein sequence ID" value="PJK15818.1"/>
    <property type="molecule type" value="Genomic_DNA"/>
</dbReference>
<dbReference type="RefSeq" id="WP_100354228.1">
    <property type="nucleotide sequence ID" value="NZ_PCGR01000004.1"/>
</dbReference>
<organism evidence="6 7">
    <name type="scientific">Chryseomicrobium excrementi</name>
    <dbReference type="NCBI Taxonomy" id="2041346"/>
    <lineage>
        <taxon>Bacteria</taxon>
        <taxon>Bacillati</taxon>
        <taxon>Bacillota</taxon>
        <taxon>Bacilli</taxon>
        <taxon>Bacillales</taxon>
        <taxon>Caryophanaceae</taxon>
        <taxon>Chryseomicrobium</taxon>
    </lineage>
</organism>
<dbReference type="NCBIfam" id="NF002002">
    <property type="entry name" value="PRK00802.1-2"/>
    <property type="match status" value="1"/>
</dbReference>
<evidence type="ECO:0000256" key="5">
    <source>
        <dbReference type="HAMAP-Rule" id="MF_00527"/>
    </source>
</evidence>
<dbReference type="HAMAP" id="MF_00527">
    <property type="entry name" value="3MGH"/>
    <property type="match status" value="1"/>
</dbReference>
<keyword evidence="2 5" id="KW-0227">DNA damage</keyword>
<gene>
    <name evidence="6" type="ORF">CQS04_11305</name>
</gene>
<keyword evidence="4 5" id="KW-0234">DNA repair</keyword>
<dbReference type="FunFam" id="3.10.300.10:FF:000001">
    <property type="entry name" value="Putative 3-methyladenine DNA glycosylase"/>
    <property type="match status" value="1"/>
</dbReference>
<protein>
    <recommendedName>
        <fullName evidence="5">Putative 3-methyladenine DNA glycosylase</fullName>
        <ecNumber evidence="5">3.2.2.-</ecNumber>
    </recommendedName>
</protein>
<dbReference type="GO" id="GO:0003905">
    <property type="term" value="F:alkylbase DNA N-glycosylase activity"/>
    <property type="evidence" value="ECO:0007669"/>
    <property type="project" value="InterPro"/>
</dbReference>
<dbReference type="InterPro" id="IPR003180">
    <property type="entry name" value="MPG"/>
</dbReference>
<dbReference type="GO" id="GO:0006284">
    <property type="term" value="P:base-excision repair"/>
    <property type="evidence" value="ECO:0007669"/>
    <property type="project" value="InterPro"/>
</dbReference>
<evidence type="ECO:0000256" key="2">
    <source>
        <dbReference type="ARBA" id="ARBA00022763"/>
    </source>
</evidence>
<reference evidence="6 7" key="1">
    <citation type="submission" date="2017-10" db="EMBL/GenBank/DDBJ databases">
        <title>Draft genome of Chryseomicrobium casticus sp. nov.</title>
        <authorList>
            <person name="Chakraborty R."/>
            <person name="Saha T."/>
        </authorList>
    </citation>
    <scope>NUCLEOTIDE SEQUENCE [LARGE SCALE GENOMIC DNA]</scope>
    <source>
        <strain evidence="6 7">ET03</strain>
    </source>
</reference>
<comment type="caution">
    <text evidence="6">The sequence shown here is derived from an EMBL/GenBank/DDBJ whole genome shotgun (WGS) entry which is preliminary data.</text>
</comment>
<keyword evidence="7" id="KW-1185">Reference proteome</keyword>
<dbReference type="InterPro" id="IPR011034">
    <property type="entry name" value="Formyl_transferase-like_C_sf"/>
</dbReference>
<name>A0A2M9EX88_9BACL</name>
<evidence type="ECO:0000313" key="7">
    <source>
        <dbReference type="Proteomes" id="UP000228680"/>
    </source>
</evidence>
<dbReference type="GO" id="GO:0003677">
    <property type="term" value="F:DNA binding"/>
    <property type="evidence" value="ECO:0007669"/>
    <property type="project" value="InterPro"/>
</dbReference>
<dbReference type="EC" id="3.2.2.-" evidence="5"/>
<dbReference type="InterPro" id="IPR036995">
    <property type="entry name" value="MPG_sf"/>
</dbReference>
<sequence length="202" mass="22859">MNCLSPEFYTLPTLDLAQALLGKLLVHETEEGVISGYIVETEAYMGPLDQAAHSFGGRKTKRTEVMFREPGHIYTYQMHTHTLINVVAEEVDAPHAILIRALEPVEGQDLMSRNRNKLPMKQWTNGPGKLTKALGITMEHYGALWYEPPLYIAEGRSVYSISSGPRIGIDNSGEAVHYPYRFWETDNPYVSKYRTPKKTLSE</sequence>
<comment type="similarity">
    <text evidence="1 5">Belongs to the DNA glycosylase MPG family.</text>
</comment>
<evidence type="ECO:0000256" key="3">
    <source>
        <dbReference type="ARBA" id="ARBA00022801"/>
    </source>
</evidence>
<dbReference type="NCBIfam" id="TIGR00567">
    <property type="entry name" value="3mg"/>
    <property type="match status" value="1"/>
</dbReference>
<evidence type="ECO:0000313" key="6">
    <source>
        <dbReference type="EMBL" id="PJK15818.1"/>
    </source>
</evidence>
<evidence type="ECO:0000256" key="4">
    <source>
        <dbReference type="ARBA" id="ARBA00023204"/>
    </source>
</evidence>
<dbReference type="PANTHER" id="PTHR10429">
    <property type="entry name" value="DNA-3-METHYLADENINE GLYCOSYLASE"/>
    <property type="match status" value="1"/>
</dbReference>
<proteinExistence type="inferred from homology"/>
<dbReference type="AlphaFoldDB" id="A0A2M9EX88"/>
<dbReference type="Proteomes" id="UP000228680">
    <property type="component" value="Unassembled WGS sequence"/>
</dbReference>
<dbReference type="OrthoDB" id="9794313at2"/>
<accession>A0A2M9EX88</accession>
<dbReference type="Pfam" id="PF02245">
    <property type="entry name" value="Pur_DNA_glyco"/>
    <property type="match status" value="1"/>
</dbReference>
<dbReference type="PANTHER" id="PTHR10429:SF0">
    <property type="entry name" value="DNA-3-METHYLADENINE GLYCOSYLASE"/>
    <property type="match status" value="1"/>
</dbReference>